<gene>
    <name evidence="1" type="ORF">EVA_10040</name>
</gene>
<evidence type="ECO:0000313" key="1">
    <source>
        <dbReference type="EMBL" id="EJX01856.1"/>
    </source>
</evidence>
<reference evidence="1" key="1">
    <citation type="journal article" date="2012" name="PLoS ONE">
        <title>Gene sets for utilization of primary and secondary nutrition supplies in the distal gut of endangered iberian lynx.</title>
        <authorList>
            <person name="Alcaide M."/>
            <person name="Messina E."/>
            <person name="Richter M."/>
            <person name="Bargiela R."/>
            <person name="Peplies J."/>
            <person name="Huws S.A."/>
            <person name="Newbold C.J."/>
            <person name="Golyshin P.N."/>
            <person name="Simon M.A."/>
            <person name="Lopez G."/>
            <person name="Yakimov M.M."/>
            <person name="Ferrer M."/>
        </authorList>
    </citation>
    <scope>NUCLEOTIDE SEQUENCE</scope>
</reference>
<organism evidence="1">
    <name type="scientific">gut metagenome</name>
    <dbReference type="NCBI Taxonomy" id="749906"/>
    <lineage>
        <taxon>unclassified sequences</taxon>
        <taxon>metagenomes</taxon>
        <taxon>organismal metagenomes</taxon>
    </lineage>
</organism>
<dbReference type="AlphaFoldDB" id="J9CP03"/>
<sequence>MIRNTVVNTMNTHFSYFRLCFIAWLLLLSAHPLLAQQQERNLTGYIEDAYMKVGLRNCELTLMTMDSIVIECTPKMQVYGPSEKQLTTTYTIQVKLRPGQYLVRASKAGYEDCWTSFFVPEDLGDATLGIPTLQLKRGAKMRDLGEAVVRATRIKVKMRGDTLVYDATAFDMPDGSMLTHLIEQLPGAEMNKNGEIFIRGRKIDELTLGARSLFGGKKEVLLDNLPYYTIKELKVFERMSLQAALADDSIAPKQYVMDVCLKDEFTTGYVVNSDFAGGTHERYLTKLFGFMLSETMTWGAYANVNNINDNTNGMSEQWVKNNKFIWQNADIPAKRQAAGISFNYQSKKRDESGHPLVGNDTEFIFDRYDEVNDATAYHEVFLPSLLTNYSRSRSHDNLKNYFLYLKEKFHYLPWSLETSFQLNYEDSQAHGLFTSKQWDDAKETLSQQDAYLLQGKKYGLQHAHIGWYIKQVKGLSFKFDSHAMHHEEVSFSQRSTQREATRDYRHEYEKSYTTDYRIEPTVTYQFFPFKQYATLTGHYKLSGYKSNERLYVLSELDGWKQEDSVKLNLLPSNHELLRTFDDRNSLFSNRREQEAGLNLNMQSVLARNVIATLL</sequence>
<name>J9CP03_9ZZZZ</name>
<accession>J9CP03</accession>
<proteinExistence type="predicted"/>
<evidence type="ECO:0008006" key="2">
    <source>
        <dbReference type="Google" id="ProtNLM"/>
    </source>
</evidence>
<dbReference type="EMBL" id="AMCI01002787">
    <property type="protein sequence ID" value="EJX01856.1"/>
    <property type="molecule type" value="Genomic_DNA"/>
</dbReference>
<comment type="caution">
    <text evidence="1">The sequence shown here is derived from an EMBL/GenBank/DDBJ whole genome shotgun (WGS) entry which is preliminary data.</text>
</comment>
<protein>
    <recommendedName>
        <fullName evidence="2">Outer membrane protein beta-barrel domain-containing protein</fullName>
    </recommendedName>
</protein>